<proteinExistence type="predicted"/>
<keyword evidence="1" id="KW-0812">Transmembrane</keyword>
<gene>
    <name evidence="2" type="ORF">ElyMa_002926200</name>
</gene>
<accession>A0AAV4I640</accession>
<protein>
    <submittedName>
        <fullName evidence="2">Uncharacterized protein</fullName>
    </submittedName>
</protein>
<sequence length="107" mass="12157">MVKNVSEESKSENKTFDFLIKMVIKGIDQVCEWSQDNYVATIGVEFLMKDLKTKSGDTVKLQFHFIGQLYCSVSYLHCWYLLLVVTVVVLVVKVVVVILIVVVVVVL</sequence>
<evidence type="ECO:0000313" key="3">
    <source>
        <dbReference type="Proteomes" id="UP000762676"/>
    </source>
</evidence>
<keyword evidence="1" id="KW-1133">Transmembrane helix</keyword>
<keyword evidence="1" id="KW-0472">Membrane</keyword>
<name>A0AAV4I640_9GAST</name>
<reference evidence="2 3" key="1">
    <citation type="journal article" date="2021" name="Elife">
        <title>Chloroplast acquisition without the gene transfer in kleptoplastic sea slugs, Plakobranchus ocellatus.</title>
        <authorList>
            <person name="Maeda T."/>
            <person name="Takahashi S."/>
            <person name="Yoshida T."/>
            <person name="Shimamura S."/>
            <person name="Takaki Y."/>
            <person name="Nagai Y."/>
            <person name="Toyoda A."/>
            <person name="Suzuki Y."/>
            <person name="Arimoto A."/>
            <person name="Ishii H."/>
            <person name="Satoh N."/>
            <person name="Nishiyama T."/>
            <person name="Hasebe M."/>
            <person name="Maruyama T."/>
            <person name="Minagawa J."/>
            <person name="Obokata J."/>
            <person name="Shigenobu S."/>
        </authorList>
    </citation>
    <scope>NUCLEOTIDE SEQUENCE [LARGE SCALE GENOMIC DNA]</scope>
</reference>
<keyword evidence="3" id="KW-1185">Reference proteome</keyword>
<dbReference type="AlphaFoldDB" id="A0AAV4I640"/>
<dbReference type="EMBL" id="BMAT01006041">
    <property type="protein sequence ID" value="GFS04972.1"/>
    <property type="molecule type" value="Genomic_DNA"/>
</dbReference>
<feature type="transmembrane region" description="Helical" evidence="1">
    <location>
        <begin position="79"/>
        <end position="106"/>
    </location>
</feature>
<comment type="caution">
    <text evidence="2">The sequence shown here is derived from an EMBL/GenBank/DDBJ whole genome shotgun (WGS) entry which is preliminary data.</text>
</comment>
<evidence type="ECO:0000256" key="1">
    <source>
        <dbReference type="SAM" id="Phobius"/>
    </source>
</evidence>
<organism evidence="2 3">
    <name type="scientific">Elysia marginata</name>
    <dbReference type="NCBI Taxonomy" id="1093978"/>
    <lineage>
        <taxon>Eukaryota</taxon>
        <taxon>Metazoa</taxon>
        <taxon>Spiralia</taxon>
        <taxon>Lophotrochozoa</taxon>
        <taxon>Mollusca</taxon>
        <taxon>Gastropoda</taxon>
        <taxon>Heterobranchia</taxon>
        <taxon>Euthyneura</taxon>
        <taxon>Panpulmonata</taxon>
        <taxon>Sacoglossa</taxon>
        <taxon>Placobranchoidea</taxon>
        <taxon>Plakobranchidae</taxon>
        <taxon>Elysia</taxon>
    </lineage>
</organism>
<dbReference type="Proteomes" id="UP000762676">
    <property type="component" value="Unassembled WGS sequence"/>
</dbReference>
<evidence type="ECO:0000313" key="2">
    <source>
        <dbReference type="EMBL" id="GFS04972.1"/>
    </source>
</evidence>